<sequence length="157" mass="17204">MNLKHITLPLLSAVLLTPTAHATHTNVNLKDFRTVCLNAAAEIKTKEDKDLASDAFDALSSRLEDAGITVADNPCQDKGTGSNRQLNLFYSFSTTKDGSAYFSNIEAWVTKEGKYIEVSLWTDYIFGSPGKQTLKEVAIDNAGELGDSFVEAWESNH</sequence>
<name>A0A1W1UKV7_9DEIO</name>
<proteinExistence type="predicted"/>
<dbReference type="EMBL" id="FWWU01000005">
    <property type="protein sequence ID" value="SMB81653.1"/>
    <property type="molecule type" value="Genomic_DNA"/>
</dbReference>
<organism evidence="2 3">
    <name type="scientific">Deinococcus hopiensis KR-140</name>
    <dbReference type="NCBI Taxonomy" id="695939"/>
    <lineage>
        <taxon>Bacteria</taxon>
        <taxon>Thermotogati</taxon>
        <taxon>Deinococcota</taxon>
        <taxon>Deinococci</taxon>
        <taxon>Deinococcales</taxon>
        <taxon>Deinococcaceae</taxon>
        <taxon>Deinococcus</taxon>
    </lineage>
</organism>
<reference evidence="2 3" key="1">
    <citation type="submission" date="2017-04" db="EMBL/GenBank/DDBJ databases">
        <authorList>
            <person name="Afonso C.L."/>
            <person name="Miller P.J."/>
            <person name="Scott M.A."/>
            <person name="Spackman E."/>
            <person name="Goraichik I."/>
            <person name="Dimitrov K.M."/>
            <person name="Suarez D.L."/>
            <person name="Swayne D.E."/>
        </authorList>
    </citation>
    <scope>NUCLEOTIDE SEQUENCE [LARGE SCALE GENOMIC DNA]</scope>
    <source>
        <strain evidence="2 3">KR-140</strain>
    </source>
</reference>
<protein>
    <submittedName>
        <fullName evidence="2">Uncharacterized protein</fullName>
    </submittedName>
</protein>
<dbReference type="Proteomes" id="UP000192582">
    <property type="component" value="Unassembled WGS sequence"/>
</dbReference>
<keyword evidence="1" id="KW-0732">Signal</keyword>
<keyword evidence="3" id="KW-1185">Reference proteome</keyword>
<gene>
    <name evidence="2" type="ORF">SAMN00790413_04663</name>
</gene>
<dbReference type="RefSeq" id="WP_084046001.1">
    <property type="nucleotide sequence ID" value="NZ_FWWU01000005.1"/>
</dbReference>
<evidence type="ECO:0000313" key="3">
    <source>
        <dbReference type="Proteomes" id="UP000192582"/>
    </source>
</evidence>
<dbReference type="OrthoDB" id="71316at2"/>
<evidence type="ECO:0000313" key="2">
    <source>
        <dbReference type="EMBL" id="SMB81653.1"/>
    </source>
</evidence>
<feature type="chain" id="PRO_5013252516" evidence="1">
    <location>
        <begin position="23"/>
        <end position="157"/>
    </location>
</feature>
<evidence type="ECO:0000256" key="1">
    <source>
        <dbReference type="SAM" id="SignalP"/>
    </source>
</evidence>
<feature type="signal peptide" evidence="1">
    <location>
        <begin position="1"/>
        <end position="22"/>
    </location>
</feature>
<accession>A0A1W1UKV7</accession>
<dbReference type="AlphaFoldDB" id="A0A1W1UKV7"/>